<name>C4XJG6_SOLM1</name>
<dbReference type="HOGENOM" id="CLU_2952911_0_0_7"/>
<organism evidence="1 2">
    <name type="scientific">Solidesulfovibrio magneticus (strain ATCC 700980 / DSM 13731 / RS-1)</name>
    <name type="common">Desulfovibrio magneticus</name>
    <dbReference type="NCBI Taxonomy" id="573370"/>
    <lineage>
        <taxon>Bacteria</taxon>
        <taxon>Pseudomonadati</taxon>
        <taxon>Thermodesulfobacteriota</taxon>
        <taxon>Desulfovibrionia</taxon>
        <taxon>Desulfovibrionales</taxon>
        <taxon>Desulfovibrionaceae</taxon>
        <taxon>Solidesulfovibrio</taxon>
    </lineage>
</organism>
<dbReference type="EMBL" id="AP010904">
    <property type="protein sequence ID" value="BAH76716.1"/>
    <property type="molecule type" value="Genomic_DNA"/>
</dbReference>
<reference evidence="1 2" key="1">
    <citation type="journal article" date="2009" name="Genome Res.">
        <title>Whole genome sequence of Desulfovibrio magneticus strain RS-1 revealed common gene clusters in magnetotactic bacteria.</title>
        <authorList>
            <person name="Nakazawa H."/>
            <person name="Arakaki A."/>
            <person name="Narita-Yamada S."/>
            <person name="Yashiro I."/>
            <person name="Jinno K."/>
            <person name="Aoki N."/>
            <person name="Tsuruyama A."/>
            <person name="Okamura Y."/>
            <person name="Tanikawa S."/>
            <person name="Fujita N."/>
            <person name="Takeyama H."/>
            <person name="Matsunaga T."/>
        </authorList>
    </citation>
    <scope>NUCLEOTIDE SEQUENCE [LARGE SCALE GENOMIC DNA]</scope>
    <source>
        <strain evidence="2">ATCC 700980 / DSM 13731 / RS-1</strain>
    </source>
</reference>
<gene>
    <name evidence="1" type="ordered locus">DMR_32250</name>
</gene>
<protein>
    <submittedName>
        <fullName evidence="1">Uncharacterized protein</fullName>
    </submittedName>
</protein>
<accession>C4XJG6</accession>
<dbReference type="AlphaFoldDB" id="C4XJG6"/>
<dbReference type="STRING" id="573370.DMR_32250"/>
<keyword evidence="2" id="KW-1185">Reference proteome</keyword>
<dbReference type="Proteomes" id="UP000009071">
    <property type="component" value="Chromosome"/>
</dbReference>
<proteinExistence type="predicted"/>
<evidence type="ECO:0000313" key="1">
    <source>
        <dbReference type="EMBL" id="BAH76716.1"/>
    </source>
</evidence>
<evidence type="ECO:0000313" key="2">
    <source>
        <dbReference type="Proteomes" id="UP000009071"/>
    </source>
</evidence>
<dbReference type="KEGG" id="dma:DMR_32250"/>
<sequence>MRLELLEEINLTVLTEFPPNDDHKASEQNNPLADIGKDSANQCHFVLSKTPRWVSSFSL</sequence>